<dbReference type="PANTHER" id="PTHR13794:SF58">
    <property type="entry name" value="MITOCHONDRIAL ENOLASE SUPERFAMILY MEMBER 1"/>
    <property type="match status" value="1"/>
</dbReference>
<evidence type="ECO:0000259" key="4">
    <source>
        <dbReference type="SMART" id="SM00922"/>
    </source>
</evidence>
<comment type="cofactor">
    <cofactor evidence="1">
        <name>Mg(2+)</name>
        <dbReference type="ChEBI" id="CHEBI:18420"/>
    </cofactor>
</comment>
<accession>A0A7R9AG30</accession>
<sequence>MRWCTYGSLGYRNEQIKRRLNYAINHGFTKFKIKVGKSLEDDKRRLAVVRDVIGGHLDTIKSIVTEKTSWLEYVRISWNRKVLNANQCWEVDEAIAWIKELKDFKPMWIEEPTSPDDVLGHGKISLEAYYIFIFQAVNPLGIKVATGQHCQNRVLFKQFFQTNAMQVCEVDACRLAGVNEVLAVMLMAKKYNVPVCPSAGGVGLCEMIQHIAIFDYISVSGTVEGRVAEYSDFLHDHFMHPIRLRNAHYQAPTAAGFCTEMLEESTINFEYPKGWKWKELFEEGVYQDPRNSKPKHIQHFGIAPHRVPSATHYQLF</sequence>
<keyword evidence="3" id="KW-0460">Magnesium</keyword>
<dbReference type="GO" id="GO:0016052">
    <property type="term" value="P:carbohydrate catabolic process"/>
    <property type="evidence" value="ECO:0007669"/>
    <property type="project" value="TreeGrafter"/>
</dbReference>
<evidence type="ECO:0000313" key="5">
    <source>
        <dbReference type="EMBL" id="CAD7253597.1"/>
    </source>
</evidence>
<dbReference type="GO" id="GO:0000287">
    <property type="term" value="F:magnesium ion binding"/>
    <property type="evidence" value="ECO:0007669"/>
    <property type="project" value="TreeGrafter"/>
</dbReference>
<evidence type="ECO:0000256" key="3">
    <source>
        <dbReference type="ARBA" id="ARBA00022842"/>
    </source>
</evidence>
<dbReference type="InterPro" id="IPR013342">
    <property type="entry name" value="Mandelate_racemase_C"/>
</dbReference>
<dbReference type="Gene3D" id="3.20.20.120">
    <property type="entry name" value="Enolase-like C-terminal domain"/>
    <property type="match status" value="1"/>
</dbReference>
<gene>
    <name evidence="5" type="ORF">DSTB1V02_LOCUS13345</name>
</gene>
<evidence type="ECO:0000256" key="1">
    <source>
        <dbReference type="ARBA" id="ARBA00001946"/>
    </source>
</evidence>
<dbReference type="OrthoDB" id="14161at2759"/>
<dbReference type="InterPro" id="IPR046945">
    <property type="entry name" value="RHMD-like"/>
</dbReference>
<dbReference type="EMBL" id="LR905685">
    <property type="protein sequence ID" value="CAD7253597.1"/>
    <property type="molecule type" value="Genomic_DNA"/>
</dbReference>
<protein>
    <recommendedName>
        <fullName evidence="4">Mandelate racemase/muconate lactonizing enzyme C-terminal domain-containing protein</fullName>
    </recommendedName>
</protein>
<dbReference type="GO" id="GO:0016836">
    <property type="term" value="F:hydro-lyase activity"/>
    <property type="evidence" value="ECO:0007669"/>
    <property type="project" value="TreeGrafter"/>
</dbReference>
<dbReference type="PANTHER" id="PTHR13794">
    <property type="entry name" value="ENOLASE SUPERFAMILY, MANDELATE RACEMASE"/>
    <property type="match status" value="1"/>
</dbReference>
<keyword evidence="2" id="KW-0479">Metal-binding</keyword>
<dbReference type="SUPFAM" id="SSF51604">
    <property type="entry name" value="Enolase C-terminal domain-like"/>
    <property type="match status" value="1"/>
</dbReference>
<dbReference type="SMART" id="SM00922">
    <property type="entry name" value="MR_MLE"/>
    <property type="match status" value="1"/>
</dbReference>
<name>A0A7R9AG30_9CRUS</name>
<organism evidence="5">
    <name type="scientific">Darwinula stevensoni</name>
    <dbReference type="NCBI Taxonomy" id="69355"/>
    <lineage>
        <taxon>Eukaryota</taxon>
        <taxon>Metazoa</taxon>
        <taxon>Ecdysozoa</taxon>
        <taxon>Arthropoda</taxon>
        <taxon>Crustacea</taxon>
        <taxon>Oligostraca</taxon>
        <taxon>Ostracoda</taxon>
        <taxon>Podocopa</taxon>
        <taxon>Podocopida</taxon>
        <taxon>Darwinulocopina</taxon>
        <taxon>Darwinuloidea</taxon>
        <taxon>Darwinulidae</taxon>
        <taxon>Darwinula</taxon>
    </lineage>
</organism>
<evidence type="ECO:0000256" key="2">
    <source>
        <dbReference type="ARBA" id="ARBA00022723"/>
    </source>
</evidence>
<keyword evidence="6" id="KW-1185">Reference proteome</keyword>
<reference evidence="5" key="1">
    <citation type="submission" date="2020-11" db="EMBL/GenBank/DDBJ databases">
        <authorList>
            <person name="Tran Van P."/>
        </authorList>
    </citation>
    <scope>NUCLEOTIDE SEQUENCE</scope>
</reference>
<proteinExistence type="predicted"/>
<dbReference type="Proteomes" id="UP000677054">
    <property type="component" value="Unassembled WGS sequence"/>
</dbReference>
<dbReference type="InterPro" id="IPR029065">
    <property type="entry name" value="Enolase_C-like"/>
</dbReference>
<evidence type="ECO:0000313" key="6">
    <source>
        <dbReference type="Proteomes" id="UP000677054"/>
    </source>
</evidence>
<dbReference type="AlphaFoldDB" id="A0A7R9AG30"/>
<dbReference type="Pfam" id="PF13378">
    <property type="entry name" value="MR_MLE_C"/>
    <property type="match status" value="1"/>
</dbReference>
<feature type="domain" description="Mandelate racemase/muconate lactonizing enzyme C-terminal" evidence="4">
    <location>
        <begin position="13"/>
        <end position="131"/>
    </location>
</feature>
<dbReference type="InterPro" id="IPR036849">
    <property type="entry name" value="Enolase-like_C_sf"/>
</dbReference>
<dbReference type="EMBL" id="CAJPEV010006168">
    <property type="protein sequence ID" value="CAG0903910.1"/>
    <property type="molecule type" value="Genomic_DNA"/>
</dbReference>